<organism evidence="1 2">
    <name type="scientific">Lactuca sativa</name>
    <name type="common">Garden lettuce</name>
    <dbReference type="NCBI Taxonomy" id="4236"/>
    <lineage>
        <taxon>Eukaryota</taxon>
        <taxon>Viridiplantae</taxon>
        <taxon>Streptophyta</taxon>
        <taxon>Embryophyta</taxon>
        <taxon>Tracheophyta</taxon>
        <taxon>Spermatophyta</taxon>
        <taxon>Magnoliopsida</taxon>
        <taxon>eudicotyledons</taxon>
        <taxon>Gunneridae</taxon>
        <taxon>Pentapetalae</taxon>
        <taxon>asterids</taxon>
        <taxon>campanulids</taxon>
        <taxon>Asterales</taxon>
        <taxon>Asteraceae</taxon>
        <taxon>Cichorioideae</taxon>
        <taxon>Cichorieae</taxon>
        <taxon>Lactucinae</taxon>
        <taxon>Lactuca</taxon>
    </lineage>
</organism>
<proteinExistence type="predicted"/>
<accession>A0A9R1VQH4</accession>
<protein>
    <submittedName>
        <fullName evidence="1">Uncharacterized protein</fullName>
    </submittedName>
</protein>
<evidence type="ECO:0000313" key="2">
    <source>
        <dbReference type="Proteomes" id="UP000235145"/>
    </source>
</evidence>
<dbReference type="Proteomes" id="UP000235145">
    <property type="component" value="Unassembled WGS sequence"/>
</dbReference>
<dbReference type="AlphaFoldDB" id="A0A9R1VQH4"/>
<evidence type="ECO:0000313" key="1">
    <source>
        <dbReference type="EMBL" id="KAJ0209037.1"/>
    </source>
</evidence>
<name>A0A9R1VQH4_LACSA</name>
<comment type="caution">
    <text evidence="1">The sequence shown here is derived from an EMBL/GenBank/DDBJ whole genome shotgun (WGS) entry which is preliminary data.</text>
</comment>
<sequence>MEIKLELIREDAEHLEDEIQFIDEDTKVNIDFSEGQPHVTHDYVSPGGTLYWTPIVYGDIKTKVTSKYDSYGEAVTMYRNYALESGFDVRLE</sequence>
<reference evidence="1 2" key="1">
    <citation type="journal article" date="2017" name="Nat. Commun.">
        <title>Genome assembly with in vitro proximity ligation data and whole-genome triplication in lettuce.</title>
        <authorList>
            <person name="Reyes-Chin-Wo S."/>
            <person name="Wang Z."/>
            <person name="Yang X."/>
            <person name="Kozik A."/>
            <person name="Arikit S."/>
            <person name="Song C."/>
            <person name="Xia L."/>
            <person name="Froenicke L."/>
            <person name="Lavelle D.O."/>
            <person name="Truco M.J."/>
            <person name="Xia R."/>
            <person name="Zhu S."/>
            <person name="Xu C."/>
            <person name="Xu H."/>
            <person name="Xu X."/>
            <person name="Cox K."/>
            <person name="Korf I."/>
            <person name="Meyers B.C."/>
            <person name="Michelmore R.W."/>
        </authorList>
    </citation>
    <scope>NUCLEOTIDE SEQUENCE [LARGE SCALE GENOMIC DNA]</scope>
    <source>
        <strain evidence="2">cv. Salinas</strain>
        <tissue evidence="1">Seedlings</tissue>
    </source>
</reference>
<gene>
    <name evidence="1" type="ORF">LSAT_V11C400172770</name>
</gene>
<dbReference type="EMBL" id="NBSK02000004">
    <property type="protein sequence ID" value="KAJ0209037.1"/>
    <property type="molecule type" value="Genomic_DNA"/>
</dbReference>
<keyword evidence="2" id="KW-1185">Reference proteome</keyword>